<comment type="caution">
    <text evidence="1">The sequence shown here is derived from an EMBL/GenBank/DDBJ whole genome shotgun (WGS) entry which is preliminary data.</text>
</comment>
<keyword evidence="2" id="KW-1185">Reference proteome</keyword>
<dbReference type="AlphaFoldDB" id="A0A9D4ERV4"/>
<evidence type="ECO:0000313" key="2">
    <source>
        <dbReference type="Proteomes" id="UP000828390"/>
    </source>
</evidence>
<accession>A0A9D4ERV4</accession>
<sequence length="139" mass="16129">MCSDKHVASSDIYPVVWGLLINSLSCSSDDSASMSRVKETIRDDLKRRFRPYASETVASIPVVTSLLNIRYKRLNFLTAELKKSMRAALEEMMEEVPLRDHTRDERQQPETKRPRYSFLIRFPDKCFKPRGRVGLVHLP</sequence>
<evidence type="ECO:0000313" key="1">
    <source>
        <dbReference type="EMBL" id="KAH3784589.1"/>
    </source>
</evidence>
<dbReference type="Proteomes" id="UP000828390">
    <property type="component" value="Unassembled WGS sequence"/>
</dbReference>
<organism evidence="1 2">
    <name type="scientific">Dreissena polymorpha</name>
    <name type="common">Zebra mussel</name>
    <name type="synonym">Mytilus polymorpha</name>
    <dbReference type="NCBI Taxonomy" id="45954"/>
    <lineage>
        <taxon>Eukaryota</taxon>
        <taxon>Metazoa</taxon>
        <taxon>Spiralia</taxon>
        <taxon>Lophotrochozoa</taxon>
        <taxon>Mollusca</taxon>
        <taxon>Bivalvia</taxon>
        <taxon>Autobranchia</taxon>
        <taxon>Heteroconchia</taxon>
        <taxon>Euheterodonta</taxon>
        <taxon>Imparidentia</taxon>
        <taxon>Neoheterodontei</taxon>
        <taxon>Myida</taxon>
        <taxon>Dreissenoidea</taxon>
        <taxon>Dreissenidae</taxon>
        <taxon>Dreissena</taxon>
    </lineage>
</organism>
<name>A0A9D4ERV4_DREPO</name>
<gene>
    <name evidence="1" type="ORF">DPMN_162549</name>
</gene>
<proteinExistence type="predicted"/>
<protein>
    <submittedName>
        <fullName evidence="1">Uncharacterized protein</fullName>
    </submittedName>
</protein>
<reference evidence="1" key="2">
    <citation type="submission" date="2020-11" db="EMBL/GenBank/DDBJ databases">
        <authorList>
            <person name="McCartney M.A."/>
            <person name="Auch B."/>
            <person name="Kono T."/>
            <person name="Mallez S."/>
            <person name="Becker A."/>
            <person name="Gohl D.M."/>
            <person name="Silverstein K.A.T."/>
            <person name="Koren S."/>
            <person name="Bechman K.B."/>
            <person name="Herman A."/>
            <person name="Abrahante J.E."/>
            <person name="Garbe J."/>
        </authorList>
    </citation>
    <scope>NUCLEOTIDE SEQUENCE</scope>
    <source>
        <strain evidence="1">Duluth1</strain>
        <tissue evidence="1">Whole animal</tissue>
    </source>
</reference>
<reference evidence="1" key="1">
    <citation type="journal article" date="2019" name="bioRxiv">
        <title>The Genome of the Zebra Mussel, Dreissena polymorpha: A Resource for Invasive Species Research.</title>
        <authorList>
            <person name="McCartney M.A."/>
            <person name="Auch B."/>
            <person name="Kono T."/>
            <person name="Mallez S."/>
            <person name="Zhang Y."/>
            <person name="Obille A."/>
            <person name="Becker A."/>
            <person name="Abrahante J.E."/>
            <person name="Garbe J."/>
            <person name="Badalamenti J.P."/>
            <person name="Herman A."/>
            <person name="Mangelson H."/>
            <person name="Liachko I."/>
            <person name="Sullivan S."/>
            <person name="Sone E.D."/>
            <person name="Koren S."/>
            <person name="Silverstein K.A.T."/>
            <person name="Beckman K.B."/>
            <person name="Gohl D.M."/>
        </authorList>
    </citation>
    <scope>NUCLEOTIDE SEQUENCE</scope>
    <source>
        <strain evidence="1">Duluth1</strain>
        <tissue evidence="1">Whole animal</tissue>
    </source>
</reference>
<dbReference type="EMBL" id="JAIWYP010000008">
    <property type="protein sequence ID" value="KAH3784589.1"/>
    <property type="molecule type" value="Genomic_DNA"/>
</dbReference>